<sequence>MIDIEDADAQWVAALLARDTDGAARWLHEDYALVLVHPVPAHVDRAEWLRTLPDYVVSQWDVAGSQWDQQGDVAVHLQMIDMRAVVAGVERDGPFAITDTWLRTPQGWRVWRRHSTPLRAGGIPRPHAE</sequence>
<gene>
    <name evidence="2" type="ORF">ACFQDO_01005</name>
</gene>
<dbReference type="InterPro" id="IPR027843">
    <property type="entry name" value="DUF4440"/>
</dbReference>
<keyword evidence="3" id="KW-1185">Reference proteome</keyword>
<organism evidence="2 3">
    <name type="scientific">Angustibacter luteus</name>
    <dbReference type="NCBI Taxonomy" id="658456"/>
    <lineage>
        <taxon>Bacteria</taxon>
        <taxon>Bacillati</taxon>
        <taxon>Actinomycetota</taxon>
        <taxon>Actinomycetes</taxon>
        <taxon>Kineosporiales</taxon>
        <taxon>Kineosporiaceae</taxon>
    </lineage>
</organism>
<dbReference type="Proteomes" id="UP001596189">
    <property type="component" value="Unassembled WGS sequence"/>
</dbReference>
<name>A0ABW1JA52_9ACTN</name>
<dbReference type="Gene3D" id="3.10.450.50">
    <property type="match status" value="1"/>
</dbReference>
<reference evidence="3" key="1">
    <citation type="journal article" date="2019" name="Int. J. Syst. Evol. Microbiol.">
        <title>The Global Catalogue of Microorganisms (GCM) 10K type strain sequencing project: providing services to taxonomists for standard genome sequencing and annotation.</title>
        <authorList>
            <consortium name="The Broad Institute Genomics Platform"/>
            <consortium name="The Broad Institute Genome Sequencing Center for Infectious Disease"/>
            <person name="Wu L."/>
            <person name="Ma J."/>
        </authorList>
    </citation>
    <scope>NUCLEOTIDE SEQUENCE [LARGE SCALE GENOMIC DNA]</scope>
    <source>
        <strain evidence="3">KACC 14249</strain>
    </source>
</reference>
<evidence type="ECO:0000259" key="1">
    <source>
        <dbReference type="Pfam" id="PF14534"/>
    </source>
</evidence>
<comment type="caution">
    <text evidence="2">The sequence shown here is derived from an EMBL/GenBank/DDBJ whole genome shotgun (WGS) entry which is preliminary data.</text>
</comment>
<dbReference type="InterPro" id="IPR032710">
    <property type="entry name" value="NTF2-like_dom_sf"/>
</dbReference>
<evidence type="ECO:0000313" key="2">
    <source>
        <dbReference type="EMBL" id="MFC6005695.1"/>
    </source>
</evidence>
<dbReference type="EMBL" id="JBHSRD010000002">
    <property type="protein sequence ID" value="MFC6005695.1"/>
    <property type="molecule type" value="Genomic_DNA"/>
</dbReference>
<protein>
    <submittedName>
        <fullName evidence="2">Nuclear transport factor 2 family protein</fullName>
    </submittedName>
</protein>
<accession>A0ABW1JA52</accession>
<evidence type="ECO:0000313" key="3">
    <source>
        <dbReference type="Proteomes" id="UP001596189"/>
    </source>
</evidence>
<dbReference type="Pfam" id="PF14534">
    <property type="entry name" value="DUF4440"/>
    <property type="match status" value="1"/>
</dbReference>
<proteinExistence type="predicted"/>
<feature type="domain" description="DUF4440" evidence="1">
    <location>
        <begin position="4"/>
        <end position="110"/>
    </location>
</feature>
<dbReference type="SUPFAM" id="SSF54427">
    <property type="entry name" value="NTF2-like"/>
    <property type="match status" value="1"/>
</dbReference>
<dbReference type="RefSeq" id="WP_345716573.1">
    <property type="nucleotide sequence ID" value="NZ_BAABFP010000005.1"/>
</dbReference>